<dbReference type="GO" id="GO:0018786">
    <property type="term" value="F:haloalkane dehalogenase activity"/>
    <property type="evidence" value="ECO:0007669"/>
    <property type="project" value="UniProtKB-EC"/>
</dbReference>
<dbReference type="KEGG" id="hdi:HDIA_1855"/>
<dbReference type="SUPFAM" id="SSF53474">
    <property type="entry name" value="alpha/beta-Hydrolases"/>
    <property type="match status" value="1"/>
</dbReference>
<proteinExistence type="predicted"/>
<keyword evidence="4" id="KW-1185">Reference proteome</keyword>
<reference evidence="4" key="1">
    <citation type="submission" date="2017-09" db="EMBL/GenBank/DDBJ databases">
        <title>Genome sequence of Nannocystis excedens DSM 71.</title>
        <authorList>
            <person name="Blom J."/>
        </authorList>
    </citation>
    <scope>NUCLEOTIDE SEQUENCE [LARGE SCALE GENOMIC DNA]</scope>
    <source>
        <strain evidence="4">type strain: E19</strain>
    </source>
</reference>
<feature type="domain" description="AB hydrolase-1" evidence="2">
    <location>
        <begin position="64"/>
        <end position="308"/>
    </location>
</feature>
<keyword evidence="1" id="KW-0732">Signal</keyword>
<dbReference type="InterPro" id="IPR051340">
    <property type="entry name" value="Haloalkane_dehalogenase"/>
</dbReference>
<evidence type="ECO:0000313" key="3">
    <source>
        <dbReference type="EMBL" id="SON55396.1"/>
    </source>
</evidence>
<feature type="signal peptide" evidence="1">
    <location>
        <begin position="1"/>
        <end position="34"/>
    </location>
</feature>
<dbReference type="Proteomes" id="UP000223606">
    <property type="component" value="Chromosome 1"/>
</dbReference>
<dbReference type="PANTHER" id="PTHR42977:SF1">
    <property type="entry name" value="BLR6576 PROTEIN"/>
    <property type="match status" value="1"/>
</dbReference>
<evidence type="ECO:0000313" key="4">
    <source>
        <dbReference type="Proteomes" id="UP000223606"/>
    </source>
</evidence>
<dbReference type="GO" id="GO:0004301">
    <property type="term" value="F:epoxide hydrolase activity"/>
    <property type="evidence" value="ECO:0007669"/>
    <property type="project" value="TreeGrafter"/>
</dbReference>
<dbReference type="InterPro" id="IPR029058">
    <property type="entry name" value="AB_hydrolase_fold"/>
</dbReference>
<evidence type="ECO:0000259" key="2">
    <source>
        <dbReference type="Pfam" id="PF00561"/>
    </source>
</evidence>
<dbReference type="InterPro" id="IPR000639">
    <property type="entry name" value="Epox_hydrolase-like"/>
</dbReference>
<dbReference type="PROSITE" id="PS51318">
    <property type="entry name" value="TAT"/>
    <property type="match status" value="1"/>
</dbReference>
<dbReference type="EC" id="3.8.1.5" evidence="3"/>
<accession>A0A2C9D530</accession>
<dbReference type="Gene3D" id="3.40.50.1820">
    <property type="entry name" value="alpha/beta hydrolase"/>
    <property type="match status" value="1"/>
</dbReference>
<evidence type="ECO:0000256" key="1">
    <source>
        <dbReference type="SAM" id="SignalP"/>
    </source>
</evidence>
<dbReference type="InterPro" id="IPR006311">
    <property type="entry name" value="TAT_signal"/>
</dbReference>
<name>A0A2C9D530_9HYPH</name>
<sequence>MTSSFDMTRRTLLAAAPAATAVPFVAALPSGAAAAMNPGSVSYRTVTVDGIDIFYREAGPKGAPAVLLLHGFPSSSHMFRDLIPQLATRFRVIAPDYPGFGFSASPSTEVFPYTFATIADLVDKFTDTVGLGSYTVFMQDYGGPVGFRLAMKNPDRVRGFIVQNAVMSVDGWQPDVVAQLSPFWKERTAETEKPLRAMLTPEGTRFQYEHGSTRPERLSPDAWTHDIAGLSRPGNADLQVLMLWNYQDNVAEYPKWQALLKERQPPILITWGKSDPFFTEKGLAYFSELVPTAEAHVYEAGHFALETHGEEIADLSLAFLDRLAKAN</sequence>
<feature type="chain" id="PRO_5012677334" evidence="1">
    <location>
        <begin position="35"/>
        <end position="327"/>
    </location>
</feature>
<dbReference type="AlphaFoldDB" id="A0A2C9D530"/>
<gene>
    <name evidence="3" type="primary">dhaA</name>
    <name evidence="3" type="ORF">HDIA_1855</name>
</gene>
<dbReference type="PRINTS" id="PR00111">
    <property type="entry name" value="ABHYDROLASE"/>
</dbReference>
<dbReference type="InterPro" id="IPR000073">
    <property type="entry name" value="AB_hydrolase_1"/>
</dbReference>
<dbReference type="Pfam" id="PF00561">
    <property type="entry name" value="Abhydrolase_1"/>
    <property type="match status" value="1"/>
</dbReference>
<dbReference type="PANTHER" id="PTHR42977">
    <property type="entry name" value="HYDROLASE-RELATED"/>
    <property type="match status" value="1"/>
</dbReference>
<protein>
    <submittedName>
        <fullName evidence="3">Haloalkane dehalogenase</fullName>
        <ecNumber evidence="3">3.8.1.5</ecNumber>
    </submittedName>
</protein>
<keyword evidence="3" id="KW-0378">Hydrolase</keyword>
<dbReference type="RefSeq" id="WP_245884216.1">
    <property type="nucleotide sequence ID" value="NZ_LT960614.1"/>
</dbReference>
<dbReference type="EMBL" id="LT960614">
    <property type="protein sequence ID" value="SON55396.1"/>
    <property type="molecule type" value="Genomic_DNA"/>
</dbReference>
<dbReference type="PRINTS" id="PR00412">
    <property type="entry name" value="EPOXHYDRLASE"/>
</dbReference>
<organism evidence="3 4">
    <name type="scientific">Hartmannibacter diazotrophicus</name>
    <dbReference type="NCBI Taxonomy" id="1482074"/>
    <lineage>
        <taxon>Bacteria</taxon>
        <taxon>Pseudomonadati</taxon>
        <taxon>Pseudomonadota</taxon>
        <taxon>Alphaproteobacteria</taxon>
        <taxon>Hyphomicrobiales</taxon>
        <taxon>Pleomorphomonadaceae</taxon>
        <taxon>Hartmannibacter</taxon>
    </lineage>
</organism>